<dbReference type="SUPFAM" id="SSF51735">
    <property type="entry name" value="NAD(P)-binding Rossmann-fold domains"/>
    <property type="match status" value="1"/>
</dbReference>
<evidence type="ECO:0000256" key="1">
    <source>
        <dbReference type="ARBA" id="ARBA00005854"/>
    </source>
</evidence>
<name>A0A537JGF2_9BACT</name>
<evidence type="ECO:0000256" key="3">
    <source>
        <dbReference type="ARBA" id="ARBA00023027"/>
    </source>
</evidence>
<keyword evidence="3" id="KW-0520">NAD</keyword>
<dbReference type="PANTHER" id="PTHR42789">
    <property type="entry name" value="D-ISOMER SPECIFIC 2-HYDROXYACID DEHYDROGENASE FAMILY PROTEIN (AFU_ORTHOLOGUE AFUA_6G10090)"/>
    <property type="match status" value="1"/>
</dbReference>
<dbReference type="InterPro" id="IPR006140">
    <property type="entry name" value="D-isomer_DH_NAD-bd"/>
</dbReference>
<dbReference type="PROSITE" id="PS00670">
    <property type="entry name" value="D_2_HYDROXYACID_DH_2"/>
    <property type="match status" value="1"/>
</dbReference>
<dbReference type="PROSITE" id="PS00065">
    <property type="entry name" value="D_2_HYDROXYACID_DH_1"/>
    <property type="match status" value="1"/>
</dbReference>
<accession>A0A537JGF2</accession>
<evidence type="ECO:0000313" key="5">
    <source>
        <dbReference type="EMBL" id="TMI82629.1"/>
    </source>
</evidence>
<protein>
    <submittedName>
        <fullName evidence="5">Phosphoglycerate dehydrogenase</fullName>
    </submittedName>
</protein>
<dbReference type="InterPro" id="IPR029752">
    <property type="entry name" value="D-isomer_DH_CS1"/>
</dbReference>
<comment type="similarity">
    <text evidence="1">Belongs to the D-isomer specific 2-hydroxyacid dehydrogenase family.</text>
</comment>
<dbReference type="SUPFAM" id="SSF52283">
    <property type="entry name" value="Formate/glycerate dehydrogenase catalytic domain-like"/>
    <property type="match status" value="1"/>
</dbReference>
<feature type="domain" description="D-isomer specific 2-hydroxyacid dehydrogenase NAD-binding" evidence="4">
    <location>
        <begin position="127"/>
        <end position="233"/>
    </location>
</feature>
<proteinExistence type="inferred from homology"/>
<reference evidence="5 6" key="1">
    <citation type="journal article" date="2019" name="Nat. Microbiol.">
        <title>Mediterranean grassland soil C-N compound turnover is dependent on rainfall and depth, and is mediated by genomically divergent microorganisms.</title>
        <authorList>
            <person name="Diamond S."/>
            <person name="Andeer P.F."/>
            <person name="Li Z."/>
            <person name="Crits-Christoph A."/>
            <person name="Burstein D."/>
            <person name="Anantharaman K."/>
            <person name="Lane K.R."/>
            <person name="Thomas B.C."/>
            <person name="Pan C."/>
            <person name="Northen T.R."/>
            <person name="Banfield J.F."/>
        </authorList>
    </citation>
    <scope>NUCLEOTIDE SEQUENCE [LARGE SCALE GENOMIC DNA]</scope>
    <source>
        <strain evidence="5">NP_6</strain>
    </source>
</reference>
<organism evidence="5 6">
    <name type="scientific">Candidatus Segetimicrobium genomatis</name>
    <dbReference type="NCBI Taxonomy" id="2569760"/>
    <lineage>
        <taxon>Bacteria</taxon>
        <taxon>Bacillati</taxon>
        <taxon>Candidatus Sysuimicrobiota</taxon>
        <taxon>Candidatus Sysuimicrobiia</taxon>
        <taxon>Candidatus Sysuimicrobiales</taxon>
        <taxon>Candidatus Segetimicrobiaceae</taxon>
        <taxon>Candidatus Segetimicrobium</taxon>
    </lineage>
</organism>
<evidence type="ECO:0000256" key="2">
    <source>
        <dbReference type="ARBA" id="ARBA00023002"/>
    </source>
</evidence>
<keyword evidence="2" id="KW-0560">Oxidoreductase</keyword>
<gene>
    <name evidence="5" type="ORF">E6H03_05165</name>
</gene>
<dbReference type="InterPro" id="IPR050857">
    <property type="entry name" value="D-2-hydroxyacid_DH"/>
</dbReference>
<sequence length="234" mass="24621">MLGSRPRARRCGPPRSAEAGEAAMQVLVADGLGEEGLARLREAGEVIVRSGLAEADLAALLPGADALIIRSGTRVSSAALGGAPRLRVIARAGVGVDNIDVDAATRRGILVLNTPESSTIAAAEHTMAMLLALVRRIPQAHAALTAGRWIREPYTGTELAGKTLGIIGLGKIGSEVARRAVAFDMRVLAHDPYVTEERARRLGVELGAWEEVLRRSDVLTLHVPLAENTQALIG</sequence>
<evidence type="ECO:0000259" key="4">
    <source>
        <dbReference type="Pfam" id="PF02826"/>
    </source>
</evidence>
<dbReference type="EMBL" id="VBAN01000152">
    <property type="protein sequence ID" value="TMI82629.1"/>
    <property type="molecule type" value="Genomic_DNA"/>
</dbReference>
<evidence type="ECO:0000313" key="6">
    <source>
        <dbReference type="Proteomes" id="UP000318093"/>
    </source>
</evidence>
<dbReference type="Pfam" id="PF02826">
    <property type="entry name" value="2-Hacid_dh_C"/>
    <property type="match status" value="1"/>
</dbReference>
<dbReference type="AlphaFoldDB" id="A0A537JGF2"/>
<dbReference type="InterPro" id="IPR036291">
    <property type="entry name" value="NAD(P)-bd_dom_sf"/>
</dbReference>
<dbReference type="GO" id="GO:0051287">
    <property type="term" value="F:NAD binding"/>
    <property type="evidence" value="ECO:0007669"/>
    <property type="project" value="InterPro"/>
</dbReference>
<dbReference type="Gene3D" id="3.40.50.720">
    <property type="entry name" value="NAD(P)-binding Rossmann-like Domain"/>
    <property type="match status" value="2"/>
</dbReference>
<dbReference type="PANTHER" id="PTHR42789:SF1">
    <property type="entry name" value="D-ISOMER SPECIFIC 2-HYDROXYACID DEHYDROGENASE FAMILY PROTEIN (AFU_ORTHOLOGUE AFUA_6G10090)"/>
    <property type="match status" value="1"/>
</dbReference>
<feature type="non-terminal residue" evidence="5">
    <location>
        <position position="234"/>
    </location>
</feature>
<dbReference type="Proteomes" id="UP000318093">
    <property type="component" value="Unassembled WGS sequence"/>
</dbReference>
<dbReference type="InterPro" id="IPR029753">
    <property type="entry name" value="D-isomer_DH_CS"/>
</dbReference>
<dbReference type="GO" id="GO:0016616">
    <property type="term" value="F:oxidoreductase activity, acting on the CH-OH group of donors, NAD or NADP as acceptor"/>
    <property type="evidence" value="ECO:0007669"/>
    <property type="project" value="InterPro"/>
</dbReference>
<comment type="caution">
    <text evidence="5">The sequence shown here is derived from an EMBL/GenBank/DDBJ whole genome shotgun (WGS) entry which is preliminary data.</text>
</comment>